<keyword evidence="3" id="KW-0998">Cell outer membrane</keyword>
<dbReference type="PANTHER" id="PTHR30329">
    <property type="entry name" value="STATOR ELEMENT OF FLAGELLAR MOTOR COMPLEX"/>
    <property type="match status" value="1"/>
</dbReference>
<dbReference type="PRINTS" id="PR01021">
    <property type="entry name" value="OMPADOMAIN"/>
</dbReference>
<comment type="caution">
    <text evidence="7">The sequence shown here is derived from an EMBL/GenBank/DDBJ whole genome shotgun (WGS) entry which is preliminary data.</text>
</comment>
<dbReference type="SUPFAM" id="SSF82171">
    <property type="entry name" value="DPP6 N-terminal domain-like"/>
    <property type="match status" value="1"/>
</dbReference>
<dbReference type="SUPFAM" id="SSF48452">
    <property type="entry name" value="TPR-like"/>
    <property type="match status" value="1"/>
</dbReference>
<dbReference type="Proteomes" id="UP000077013">
    <property type="component" value="Unassembled WGS sequence"/>
</dbReference>
<dbReference type="Gene3D" id="2.120.10.30">
    <property type="entry name" value="TolB, C-terminal domain"/>
    <property type="match status" value="1"/>
</dbReference>
<dbReference type="CDD" id="cd07185">
    <property type="entry name" value="OmpA_C-like"/>
    <property type="match status" value="1"/>
</dbReference>
<dbReference type="Gene3D" id="2.60.40.1120">
    <property type="entry name" value="Carboxypeptidase-like, regulatory domain"/>
    <property type="match status" value="1"/>
</dbReference>
<evidence type="ECO:0000256" key="4">
    <source>
        <dbReference type="PROSITE-ProRule" id="PRU00473"/>
    </source>
</evidence>
<feature type="chain" id="PRO_5007885778" description="OmpA-like domain-containing protein" evidence="5">
    <location>
        <begin position="22"/>
        <end position="651"/>
    </location>
</feature>
<dbReference type="InterPro" id="IPR006665">
    <property type="entry name" value="OmpA-like"/>
</dbReference>
<evidence type="ECO:0000256" key="3">
    <source>
        <dbReference type="ARBA" id="ARBA00023237"/>
    </source>
</evidence>
<organism evidence="7 8">
    <name type="scientific">Cochleicola gelatinilyticus</name>
    <dbReference type="NCBI Taxonomy" id="1763537"/>
    <lineage>
        <taxon>Bacteria</taxon>
        <taxon>Pseudomonadati</taxon>
        <taxon>Bacteroidota</taxon>
        <taxon>Flavobacteriia</taxon>
        <taxon>Flavobacteriales</taxon>
        <taxon>Flavobacteriaceae</taxon>
        <taxon>Cochleicola</taxon>
    </lineage>
</organism>
<protein>
    <recommendedName>
        <fullName evidence="6">OmpA-like domain-containing protein</fullName>
    </recommendedName>
</protein>
<dbReference type="InterPro" id="IPR006664">
    <property type="entry name" value="OMP_bac"/>
</dbReference>
<feature type="domain" description="OmpA-like" evidence="6">
    <location>
        <begin position="529"/>
        <end position="651"/>
    </location>
</feature>
<dbReference type="RefSeq" id="WP_068593676.1">
    <property type="nucleotide sequence ID" value="NZ_LRXL01000054.1"/>
</dbReference>
<keyword evidence="8" id="KW-1185">Reference proteome</keyword>
<dbReference type="InterPro" id="IPR011659">
    <property type="entry name" value="WD40"/>
</dbReference>
<gene>
    <name evidence="7" type="ORF">ULVI_15225</name>
</gene>
<dbReference type="InterPro" id="IPR011042">
    <property type="entry name" value="6-blade_b-propeller_TolB-like"/>
</dbReference>
<keyword evidence="5" id="KW-0732">Signal</keyword>
<dbReference type="GO" id="GO:0009279">
    <property type="term" value="C:cell outer membrane"/>
    <property type="evidence" value="ECO:0007669"/>
    <property type="project" value="UniProtKB-SubCell"/>
</dbReference>
<sequence>MNYSFKIYLVFSLLAVSTMMAQQKDVEKGDKDFYNLSYIEAIQHYLKATEAGDFSEETLRKLGDSYYNIADYTNAAAWYGKLFDFAESTNPDYLYRYAQSLKSTKQYEASNKIMEKLNKAKPVDERVSLYVNERNYLEEIEANSGRFELANLSVNSAASDFAPSIYGDQLVFASNRDKSWASKRIHEWNEQPFLDLFVTNTKDTATTSVEKFSSKINTRYHESTAVFTKDGETVYFTRNNYTKSDLKKDSEGVNRLKLYRATKTNNDWNVEELPFNSDQYSVAHPALSPDEKTLYFASDMPGSLGMSDLYRVAIIGDGFDTPKRLGNTINTEGRETFPFISEKGHLYFASDGHVGLGGLDIFVSEANATNTFGAAYNLGKPVNTPKDDFSFVIDENTNTGYLASNREGGKGGDDIYSLVQLKPLVKLCQQDLSGTVRDEKSKEVLGGATVTLLDDKGAQVAQVTADEKGMFTFGKVTCDTSYMLRSEKQEYEAAEKALVTTSEAEVAIKETLYMTPVVNVVITQDNIGEDLFVLLDLNPINFDLNKSNIRPDAAAELQKVIAYMKQYPTVKVDVRSHTDSRGSDAYNEKLSDRRAKSTVNYIVRNGGIDASRLNGRGYGETQLKNRCSNGVKCSKAEHEQNRRSEFIIVAK</sequence>
<evidence type="ECO:0000256" key="2">
    <source>
        <dbReference type="ARBA" id="ARBA00023136"/>
    </source>
</evidence>
<evidence type="ECO:0000256" key="5">
    <source>
        <dbReference type="SAM" id="SignalP"/>
    </source>
</evidence>
<dbReference type="EMBL" id="LRXL01000054">
    <property type="protein sequence ID" value="OAB75561.1"/>
    <property type="molecule type" value="Genomic_DNA"/>
</dbReference>
<dbReference type="Pfam" id="PF13620">
    <property type="entry name" value="CarboxypepD_reg"/>
    <property type="match status" value="1"/>
</dbReference>
<dbReference type="AlphaFoldDB" id="A0A167EHN8"/>
<accession>A0A167EHN8</accession>
<evidence type="ECO:0000313" key="8">
    <source>
        <dbReference type="Proteomes" id="UP000077013"/>
    </source>
</evidence>
<dbReference type="Pfam" id="PF07676">
    <property type="entry name" value="PD40"/>
    <property type="match status" value="3"/>
</dbReference>
<reference evidence="7 8" key="1">
    <citation type="submission" date="2016-02" db="EMBL/GenBank/DDBJ databases">
        <title>Ulvibacter sp. LPB0005, isolated from Thais luteostoma.</title>
        <authorList>
            <person name="Shin S.-K."/>
            <person name="Yi H."/>
        </authorList>
    </citation>
    <scope>NUCLEOTIDE SEQUENCE [LARGE SCALE GENOMIC DNA]</scope>
    <source>
        <strain evidence="7 8">LPB0005</strain>
    </source>
</reference>
<dbReference type="Pfam" id="PF00691">
    <property type="entry name" value="OmpA"/>
    <property type="match status" value="1"/>
</dbReference>
<dbReference type="STRING" id="1763537.ULVI_15225"/>
<keyword evidence="2 4" id="KW-0472">Membrane</keyword>
<comment type="subcellular location">
    <subcellularLocation>
        <location evidence="1">Cell outer membrane</location>
    </subcellularLocation>
</comment>
<dbReference type="InterPro" id="IPR011990">
    <property type="entry name" value="TPR-like_helical_dom_sf"/>
</dbReference>
<dbReference type="SUPFAM" id="SSF103088">
    <property type="entry name" value="OmpA-like"/>
    <property type="match status" value="1"/>
</dbReference>
<name>A0A167EHN8_9FLAO</name>
<evidence type="ECO:0000259" key="6">
    <source>
        <dbReference type="PROSITE" id="PS51123"/>
    </source>
</evidence>
<dbReference type="OrthoDB" id="9809364at2"/>
<dbReference type="SUPFAM" id="SSF49478">
    <property type="entry name" value="Cna protein B-type domain"/>
    <property type="match status" value="1"/>
</dbReference>
<dbReference type="Gene3D" id="3.30.1330.60">
    <property type="entry name" value="OmpA-like domain"/>
    <property type="match status" value="1"/>
</dbReference>
<dbReference type="PROSITE" id="PS51123">
    <property type="entry name" value="OMPA_2"/>
    <property type="match status" value="1"/>
</dbReference>
<dbReference type="Gene3D" id="1.25.40.10">
    <property type="entry name" value="Tetratricopeptide repeat domain"/>
    <property type="match status" value="1"/>
</dbReference>
<evidence type="ECO:0000313" key="7">
    <source>
        <dbReference type="EMBL" id="OAB75561.1"/>
    </source>
</evidence>
<dbReference type="InterPro" id="IPR050330">
    <property type="entry name" value="Bact_OuterMem_StrucFunc"/>
</dbReference>
<feature type="signal peptide" evidence="5">
    <location>
        <begin position="1"/>
        <end position="21"/>
    </location>
</feature>
<evidence type="ECO:0000256" key="1">
    <source>
        <dbReference type="ARBA" id="ARBA00004442"/>
    </source>
</evidence>
<proteinExistence type="predicted"/>
<dbReference type="PANTHER" id="PTHR30329:SF21">
    <property type="entry name" value="LIPOPROTEIN YIAD-RELATED"/>
    <property type="match status" value="1"/>
</dbReference>
<dbReference type="InterPro" id="IPR036737">
    <property type="entry name" value="OmpA-like_sf"/>
</dbReference>